<protein>
    <recommendedName>
        <fullName evidence="1">Sortilin C-terminal domain-containing protein</fullName>
    </recommendedName>
</protein>
<evidence type="ECO:0000313" key="3">
    <source>
        <dbReference type="Proteomes" id="UP000031668"/>
    </source>
</evidence>
<evidence type="ECO:0000259" key="1">
    <source>
        <dbReference type="Pfam" id="PF15901"/>
    </source>
</evidence>
<dbReference type="InterPro" id="IPR050310">
    <property type="entry name" value="VPS10-sortilin"/>
</dbReference>
<dbReference type="PANTHER" id="PTHR12106">
    <property type="entry name" value="SORTILIN RELATED"/>
    <property type="match status" value="1"/>
</dbReference>
<proteinExistence type="predicted"/>
<evidence type="ECO:0000313" key="2">
    <source>
        <dbReference type="EMBL" id="KII66081.1"/>
    </source>
</evidence>
<dbReference type="AlphaFoldDB" id="A0A0C2MFY1"/>
<dbReference type="GO" id="GO:0016020">
    <property type="term" value="C:membrane"/>
    <property type="evidence" value="ECO:0007669"/>
    <property type="project" value="TreeGrafter"/>
</dbReference>
<dbReference type="Pfam" id="PF15901">
    <property type="entry name" value="Sortilin_C"/>
    <property type="match status" value="1"/>
</dbReference>
<feature type="domain" description="Sortilin C-terminal" evidence="1">
    <location>
        <begin position="53"/>
        <end position="141"/>
    </location>
</feature>
<dbReference type="GO" id="GO:0006892">
    <property type="term" value="P:post-Golgi vesicle-mediated transport"/>
    <property type="evidence" value="ECO:0007669"/>
    <property type="project" value="TreeGrafter"/>
</dbReference>
<organism evidence="2 3">
    <name type="scientific">Thelohanellus kitauei</name>
    <name type="common">Myxosporean</name>
    <dbReference type="NCBI Taxonomy" id="669202"/>
    <lineage>
        <taxon>Eukaryota</taxon>
        <taxon>Metazoa</taxon>
        <taxon>Cnidaria</taxon>
        <taxon>Myxozoa</taxon>
        <taxon>Myxosporea</taxon>
        <taxon>Bivalvulida</taxon>
        <taxon>Platysporina</taxon>
        <taxon>Myxobolidae</taxon>
        <taxon>Thelohanellus</taxon>
    </lineage>
</organism>
<gene>
    <name evidence="2" type="ORF">RF11_08742</name>
</gene>
<dbReference type="PANTHER" id="PTHR12106:SF27">
    <property type="entry name" value="SORTILIN-RELATED RECEPTOR"/>
    <property type="match status" value="1"/>
</dbReference>
<name>A0A0C2MFY1_THEKT</name>
<dbReference type="EMBL" id="JWZT01003614">
    <property type="protein sequence ID" value="KII66081.1"/>
    <property type="molecule type" value="Genomic_DNA"/>
</dbReference>
<dbReference type="OrthoDB" id="443634at2759"/>
<sequence length="143" mass="16309">MNEGEVLVGKNDKILYHLNDTSYSFDMGNTWTELDLGITSYETNQFISGKGAEKFKMLTAIFPKETNDIRIVIVDFSEIFDHLCSESDYVVSTPGFEITHSCFQGRKDTSYLKVPINVCESRIEDLKKIISTPCLCTPEDFVW</sequence>
<dbReference type="Proteomes" id="UP000031668">
    <property type="component" value="Unassembled WGS sequence"/>
</dbReference>
<accession>A0A0C2MFY1</accession>
<dbReference type="GO" id="GO:0005794">
    <property type="term" value="C:Golgi apparatus"/>
    <property type="evidence" value="ECO:0007669"/>
    <property type="project" value="TreeGrafter"/>
</dbReference>
<keyword evidence="3" id="KW-1185">Reference proteome</keyword>
<comment type="caution">
    <text evidence="2">The sequence shown here is derived from an EMBL/GenBank/DDBJ whole genome shotgun (WGS) entry which is preliminary data.</text>
</comment>
<reference evidence="2 3" key="1">
    <citation type="journal article" date="2014" name="Genome Biol. Evol.">
        <title>The genome of the myxosporean Thelohanellus kitauei shows adaptations to nutrient acquisition within its fish host.</title>
        <authorList>
            <person name="Yang Y."/>
            <person name="Xiong J."/>
            <person name="Zhou Z."/>
            <person name="Huo F."/>
            <person name="Miao W."/>
            <person name="Ran C."/>
            <person name="Liu Y."/>
            <person name="Zhang J."/>
            <person name="Feng J."/>
            <person name="Wang M."/>
            <person name="Wang M."/>
            <person name="Wang L."/>
            <person name="Yao B."/>
        </authorList>
    </citation>
    <scope>NUCLEOTIDE SEQUENCE [LARGE SCALE GENOMIC DNA]</scope>
    <source>
        <strain evidence="2">Wuqing</strain>
    </source>
</reference>
<dbReference type="InterPro" id="IPR031777">
    <property type="entry name" value="Sortilin_C"/>
</dbReference>